<keyword evidence="3" id="KW-1185">Reference proteome</keyword>
<comment type="caution">
    <text evidence="2">The sequence shown here is derived from an EMBL/GenBank/DDBJ whole genome shotgun (WGS) entry which is preliminary data.</text>
</comment>
<keyword evidence="1" id="KW-0812">Transmembrane</keyword>
<proteinExistence type="predicted"/>
<keyword evidence="1" id="KW-0472">Membrane</keyword>
<reference evidence="3" key="1">
    <citation type="submission" date="2014-09" db="EMBL/GenBank/DDBJ databases">
        <authorList>
            <person name="Mudge J."/>
            <person name="Ramaraj T."/>
            <person name="Lindquist I.E."/>
            <person name="Bharti A.K."/>
            <person name="Sundararajan A."/>
            <person name="Cameron C.T."/>
            <person name="Woodward J.E."/>
            <person name="May G.D."/>
            <person name="Brubaker C."/>
            <person name="Broadhvest J."/>
            <person name="Wilkins T.A."/>
        </authorList>
    </citation>
    <scope>NUCLEOTIDE SEQUENCE</scope>
    <source>
        <strain evidence="3">cv. AKA8401</strain>
    </source>
</reference>
<evidence type="ECO:0000256" key="1">
    <source>
        <dbReference type="SAM" id="Phobius"/>
    </source>
</evidence>
<evidence type="ECO:0000313" key="2">
    <source>
        <dbReference type="EMBL" id="KHF99910.1"/>
    </source>
</evidence>
<dbReference type="Proteomes" id="UP000032142">
    <property type="component" value="Unassembled WGS sequence"/>
</dbReference>
<gene>
    <name evidence="2" type="ORF">F383_17165</name>
</gene>
<accession>A0A0B0MLV5</accession>
<evidence type="ECO:0000313" key="3">
    <source>
        <dbReference type="Proteomes" id="UP000032142"/>
    </source>
</evidence>
<dbReference type="AlphaFoldDB" id="A0A0B0MLV5"/>
<dbReference type="EMBL" id="JRRC01102425">
    <property type="protein sequence ID" value="KHF99910.1"/>
    <property type="molecule type" value="Genomic_DNA"/>
</dbReference>
<sequence>MQRMEKCSVITTSYLQLICVTFISLQSSYR</sequence>
<organism evidence="2 3">
    <name type="scientific">Gossypium arboreum</name>
    <name type="common">Tree cotton</name>
    <name type="synonym">Gossypium nanking</name>
    <dbReference type="NCBI Taxonomy" id="29729"/>
    <lineage>
        <taxon>Eukaryota</taxon>
        <taxon>Viridiplantae</taxon>
        <taxon>Streptophyta</taxon>
        <taxon>Embryophyta</taxon>
        <taxon>Tracheophyta</taxon>
        <taxon>Spermatophyta</taxon>
        <taxon>Magnoliopsida</taxon>
        <taxon>eudicotyledons</taxon>
        <taxon>Gunneridae</taxon>
        <taxon>Pentapetalae</taxon>
        <taxon>rosids</taxon>
        <taxon>malvids</taxon>
        <taxon>Malvales</taxon>
        <taxon>Malvaceae</taxon>
        <taxon>Malvoideae</taxon>
        <taxon>Gossypium</taxon>
    </lineage>
</organism>
<protein>
    <submittedName>
        <fullName evidence="2">Uncharacterized protein</fullName>
    </submittedName>
</protein>
<name>A0A0B0MLV5_GOSAR</name>
<feature type="transmembrane region" description="Helical" evidence="1">
    <location>
        <begin position="7"/>
        <end position="25"/>
    </location>
</feature>
<keyword evidence="1" id="KW-1133">Transmembrane helix</keyword>